<evidence type="ECO:0000256" key="7">
    <source>
        <dbReference type="ARBA" id="ARBA00022801"/>
    </source>
</evidence>
<dbReference type="OrthoDB" id="9800855at2"/>
<evidence type="ECO:0000313" key="18">
    <source>
        <dbReference type="EMBL" id="SFM07533.1"/>
    </source>
</evidence>
<evidence type="ECO:0000259" key="17">
    <source>
        <dbReference type="PROSITE" id="PS51068"/>
    </source>
</evidence>
<comment type="catalytic activity">
    <reaction evidence="1 15">
        <text>Hydrolysis of DNA containing ring-opened 7-methylguanine residues, releasing 2,6-diamino-4-hydroxy-5-(N-methyl)formamidopyrimidine.</text>
        <dbReference type="EC" id="3.2.2.23"/>
    </reaction>
</comment>
<dbReference type="EMBL" id="FOTS01000038">
    <property type="protein sequence ID" value="SFM07533.1"/>
    <property type="molecule type" value="Genomic_DNA"/>
</dbReference>
<evidence type="ECO:0000256" key="4">
    <source>
        <dbReference type="ARBA" id="ARBA00022723"/>
    </source>
</evidence>
<dbReference type="PANTHER" id="PTHR22993:SF9">
    <property type="entry name" value="FORMAMIDOPYRIMIDINE-DNA GLYCOSYLASE"/>
    <property type="match status" value="1"/>
</dbReference>
<dbReference type="InterPro" id="IPR020629">
    <property type="entry name" value="FPG_Glyclase"/>
</dbReference>
<dbReference type="SMART" id="SM00898">
    <property type="entry name" value="Fapy_DNA_glyco"/>
    <property type="match status" value="1"/>
</dbReference>
<evidence type="ECO:0000256" key="11">
    <source>
        <dbReference type="ARBA" id="ARBA00023239"/>
    </source>
</evidence>
<proteinExistence type="inferred from homology"/>
<dbReference type="PROSITE" id="PS51066">
    <property type="entry name" value="ZF_FPG_2"/>
    <property type="match status" value="1"/>
</dbReference>
<comment type="caution">
    <text evidence="15">Lacks conserved residue(s) required for the propagation of feature annotation.</text>
</comment>
<dbReference type="SUPFAM" id="SSF57716">
    <property type="entry name" value="Glucocorticoid receptor-like (DNA-binding domain)"/>
    <property type="match status" value="1"/>
</dbReference>
<dbReference type="EC" id="3.2.2.23" evidence="15"/>
<organism evidence="18 19">
    <name type="scientific">Pelosinus propionicus DSM 13327</name>
    <dbReference type="NCBI Taxonomy" id="1123291"/>
    <lineage>
        <taxon>Bacteria</taxon>
        <taxon>Bacillati</taxon>
        <taxon>Bacillota</taxon>
        <taxon>Negativicutes</taxon>
        <taxon>Selenomonadales</taxon>
        <taxon>Sporomusaceae</taxon>
        <taxon>Pelosinus</taxon>
    </lineage>
</organism>
<dbReference type="Pfam" id="PF06827">
    <property type="entry name" value="zf-FPG_IleRS"/>
    <property type="match status" value="1"/>
</dbReference>
<feature type="binding site" evidence="15">
    <location>
        <position position="112"/>
    </location>
    <ligand>
        <name>DNA</name>
        <dbReference type="ChEBI" id="CHEBI:16991"/>
    </ligand>
</feature>
<dbReference type="GO" id="GO:0003684">
    <property type="term" value="F:damaged DNA binding"/>
    <property type="evidence" value="ECO:0007669"/>
    <property type="project" value="InterPro"/>
</dbReference>
<dbReference type="Gene3D" id="3.20.190.10">
    <property type="entry name" value="MutM-like, N-terminal"/>
    <property type="match status" value="1"/>
</dbReference>
<dbReference type="InterPro" id="IPR010979">
    <property type="entry name" value="Ribosomal_uS13-like_H2TH"/>
</dbReference>
<evidence type="ECO:0000256" key="2">
    <source>
        <dbReference type="ARBA" id="ARBA00009409"/>
    </source>
</evidence>
<comment type="cofactor">
    <cofactor evidence="15">
        <name>Zn(2+)</name>
        <dbReference type="ChEBI" id="CHEBI:29105"/>
    </cofactor>
    <text evidence="15">Binds 1 zinc ion per subunit.</text>
</comment>
<keyword evidence="8 15" id="KW-0862">Zinc</keyword>
<comment type="function">
    <text evidence="15">Involved in base excision repair of DNA damaged by oxidation or by mutagenic agents. Acts as DNA glycosylase that recognizes and removes damaged bases. Has a preference for oxidized purines, such as 7,8-dihydro-8-oxoguanine (8-oxoG). Has AP (apurinic/apyrimidinic) lyase activity and introduces nicks in the DNA strand. Cleaves the DNA backbone by beta-delta elimination to generate a single-strand break at the site of the removed base with both 3'- and 5'-phosphates.</text>
</comment>
<comment type="similarity">
    <text evidence="2 15">Belongs to the FPG family.</text>
</comment>
<keyword evidence="13 15" id="KW-0326">Glycosidase</keyword>
<feature type="domain" description="FPG-type" evidence="16">
    <location>
        <begin position="240"/>
        <end position="274"/>
    </location>
</feature>
<dbReference type="InterPro" id="IPR035937">
    <property type="entry name" value="FPG_N"/>
</dbReference>
<dbReference type="SUPFAM" id="SSF81624">
    <property type="entry name" value="N-terminal domain of MutM-like DNA repair proteins"/>
    <property type="match status" value="1"/>
</dbReference>
<name>A0A1I4MX20_9FIRM</name>
<keyword evidence="19" id="KW-1185">Reference proteome</keyword>
<keyword evidence="7 15" id="KW-0378">Hydrolase</keyword>
<evidence type="ECO:0000256" key="14">
    <source>
        <dbReference type="ARBA" id="ARBA00044632"/>
    </source>
</evidence>
<evidence type="ECO:0000256" key="8">
    <source>
        <dbReference type="ARBA" id="ARBA00022833"/>
    </source>
</evidence>
<dbReference type="InterPro" id="IPR010663">
    <property type="entry name" value="Znf_FPG/IleRS"/>
</dbReference>
<evidence type="ECO:0000313" key="19">
    <source>
        <dbReference type="Proteomes" id="UP000199520"/>
    </source>
</evidence>
<dbReference type="GO" id="GO:0034039">
    <property type="term" value="F:8-oxo-7,8-dihydroguanine DNA N-glycosylase activity"/>
    <property type="evidence" value="ECO:0007669"/>
    <property type="project" value="TreeGrafter"/>
</dbReference>
<evidence type="ECO:0000256" key="3">
    <source>
        <dbReference type="ARBA" id="ARBA00011245"/>
    </source>
</evidence>
<dbReference type="SUPFAM" id="SSF46946">
    <property type="entry name" value="S13-like H2TH domain"/>
    <property type="match status" value="1"/>
</dbReference>
<dbReference type="SMART" id="SM01232">
    <property type="entry name" value="H2TH"/>
    <property type="match status" value="1"/>
</dbReference>
<keyword evidence="11 15" id="KW-0456">Lyase</keyword>
<dbReference type="GO" id="GO:0008270">
    <property type="term" value="F:zinc ion binding"/>
    <property type="evidence" value="ECO:0007669"/>
    <property type="project" value="UniProtKB-UniRule"/>
</dbReference>
<keyword evidence="10 15" id="KW-0234">DNA repair</keyword>
<dbReference type="InterPro" id="IPR015886">
    <property type="entry name" value="H2TH_FPG"/>
</dbReference>
<dbReference type="InterPro" id="IPR015887">
    <property type="entry name" value="DNA_glyclase_Znf_dom_DNA_BS"/>
</dbReference>
<keyword evidence="9 15" id="KW-0238">DNA-binding</keyword>
<comment type="catalytic activity">
    <reaction evidence="14 15">
        <text>2'-deoxyribonucleotide-(2'-deoxyribose 5'-phosphate)-2'-deoxyribonucleotide-DNA = a 3'-end 2'-deoxyribonucleotide-(2,3-dehydro-2,3-deoxyribose 5'-phosphate)-DNA + a 5'-end 5'-phospho-2'-deoxyribonucleoside-DNA + H(+)</text>
        <dbReference type="Rhea" id="RHEA:66592"/>
        <dbReference type="Rhea" id="RHEA-COMP:13180"/>
        <dbReference type="Rhea" id="RHEA-COMP:16897"/>
        <dbReference type="Rhea" id="RHEA-COMP:17067"/>
        <dbReference type="ChEBI" id="CHEBI:15378"/>
        <dbReference type="ChEBI" id="CHEBI:136412"/>
        <dbReference type="ChEBI" id="CHEBI:157695"/>
        <dbReference type="ChEBI" id="CHEBI:167181"/>
        <dbReference type="EC" id="4.2.99.18"/>
    </reaction>
</comment>
<dbReference type="Pfam" id="PF06831">
    <property type="entry name" value="H2TH"/>
    <property type="match status" value="1"/>
</dbReference>
<protein>
    <recommendedName>
        <fullName evidence="15">Formamidopyrimidine-DNA glycosylase</fullName>
        <shortName evidence="15">Fapy-DNA glycosylase</shortName>
        <ecNumber evidence="15">3.2.2.23</ecNumber>
    </recommendedName>
    <alternativeName>
        <fullName evidence="15">DNA-(apurinic or apyrimidinic site) lyase MutM</fullName>
        <shortName evidence="15">AP lyase MutM</shortName>
        <ecNumber evidence="15">4.2.99.18</ecNumber>
    </alternativeName>
</protein>
<feature type="active site" description="Proton donor; for beta-elimination activity" evidence="15">
    <location>
        <position position="59"/>
    </location>
</feature>
<evidence type="ECO:0000256" key="5">
    <source>
        <dbReference type="ARBA" id="ARBA00022763"/>
    </source>
</evidence>
<sequence length="274" mass="31079">MPEMPEVEIIRRSLIDKVSGRTIVAVEFLLSRLVKWPSAAEFQAVLTNRKVETVARKGKYLLFHLDDKQVLVIHLRMTGRLQYISRDGEKDKFTRIIFKLDNGDVLVYADTRTLGTLYLMPFDELWRIAGLFTMGPEPLTPEFSLVYLTEMLKKHHGKIKAILLNQKYIGGLGNIYVDECMAIAGIHPERIASSLSESENEKLYHAINKVIADGIEHGGTTFRDYRDGDGKSGSHQHHLNVYGRKDEPCLSCGTLIHRIEVAGRGTHFCPKCQK</sequence>
<evidence type="ECO:0000256" key="15">
    <source>
        <dbReference type="HAMAP-Rule" id="MF_00103"/>
    </source>
</evidence>
<dbReference type="CDD" id="cd08966">
    <property type="entry name" value="EcFpg-like_N"/>
    <property type="match status" value="1"/>
</dbReference>
<dbReference type="InterPro" id="IPR012319">
    <property type="entry name" value="FPG_cat"/>
</dbReference>
<feature type="active site" description="Proton donor" evidence="15">
    <location>
        <position position="3"/>
    </location>
</feature>
<dbReference type="Gene3D" id="1.10.8.50">
    <property type="match status" value="1"/>
</dbReference>
<dbReference type="EC" id="4.2.99.18" evidence="15"/>
<comment type="subunit">
    <text evidence="3 15">Monomer.</text>
</comment>
<evidence type="ECO:0000259" key="16">
    <source>
        <dbReference type="PROSITE" id="PS51066"/>
    </source>
</evidence>
<dbReference type="PROSITE" id="PS01242">
    <property type="entry name" value="ZF_FPG_1"/>
    <property type="match status" value="1"/>
</dbReference>
<reference evidence="19" key="1">
    <citation type="submission" date="2016-10" db="EMBL/GenBank/DDBJ databases">
        <authorList>
            <person name="Varghese N."/>
            <person name="Submissions S."/>
        </authorList>
    </citation>
    <scope>NUCLEOTIDE SEQUENCE [LARGE SCALE GENOMIC DNA]</scope>
    <source>
        <strain evidence="19">DSM 13327</strain>
    </source>
</reference>
<dbReference type="STRING" id="1123291.SAMN04490355_103840"/>
<dbReference type="GO" id="GO:0140078">
    <property type="term" value="F:class I DNA-(apurinic or apyrimidinic site) endonuclease activity"/>
    <property type="evidence" value="ECO:0007669"/>
    <property type="project" value="UniProtKB-EC"/>
</dbReference>
<dbReference type="Proteomes" id="UP000199520">
    <property type="component" value="Unassembled WGS sequence"/>
</dbReference>
<accession>A0A1I4MX20</accession>
<evidence type="ECO:0000256" key="6">
    <source>
        <dbReference type="ARBA" id="ARBA00022771"/>
    </source>
</evidence>
<evidence type="ECO:0000256" key="1">
    <source>
        <dbReference type="ARBA" id="ARBA00001668"/>
    </source>
</evidence>
<evidence type="ECO:0000256" key="9">
    <source>
        <dbReference type="ARBA" id="ARBA00023125"/>
    </source>
</evidence>
<keyword evidence="5 15" id="KW-0227">DNA damage</keyword>
<dbReference type="RefSeq" id="WP_090940553.1">
    <property type="nucleotide sequence ID" value="NZ_FOTS01000038.1"/>
</dbReference>
<dbReference type="PROSITE" id="PS51068">
    <property type="entry name" value="FPG_CAT"/>
    <property type="match status" value="1"/>
</dbReference>
<dbReference type="FunFam" id="1.10.8.50:FF:000003">
    <property type="entry name" value="Formamidopyrimidine-DNA glycosylase"/>
    <property type="match status" value="1"/>
</dbReference>
<dbReference type="GO" id="GO:0006284">
    <property type="term" value="P:base-excision repair"/>
    <property type="evidence" value="ECO:0007669"/>
    <property type="project" value="InterPro"/>
</dbReference>
<evidence type="ECO:0000256" key="12">
    <source>
        <dbReference type="ARBA" id="ARBA00023268"/>
    </source>
</evidence>
<evidence type="ECO:0000256" key="13">
    <source>
        <dbReference type="ARBA" id="ARBA00023295"/>
    </source>
</evidence>
<dbReference type="NCBIfam" id="TIGR00577">
    <property type="entry name" value="fpg"/>
    <property type="match status" value="1"/>
</dbReference>
<dbReference type="Pfam" id="PF01149">
    <property type="entry name" value="Fapy_DNA_glyco"/>
    <property type="match status" value="1"/>
</dbReference>
<keyword evidence="4 15" id="KW-0479">Metal-binding</keyword>
<keyword evidence="6 15" id="KW-0863">Zinc-finger</keyword>
<dbReference type="HAMAP" id="MF_00103">
    <property type="entry name" value="Fapy_DNA_glycosyl"/>
    <property type="match status" value="1"/>
</dbReference>
<feature type="active site" description="Proton donor; for delta-elimination activity" evidence="15">
    <location>
        <position position="264"/>
    </location>
</feature>
<dbReference type="AlphaFoldDB" id="A0A1I4MX20"/>
<evidence type="ECO:0000256" key="10">
    <source>
        <dbReference type="ARBA" id="ARBA00023204"/>
    </source>
</evidence>
<dbReference type="PANTHER" id="PTHR22993">
    <property type="entry name" value="FORMAMIDOPYRIMIDINE-DNA GLYCOSYLASE"/>
    <property type="match status" value="1"/>
</dbReference>
<dbReference type="InterPro" id="IPR000214">
    <property type="entry name" value="Znf_DNA_glyclase/AP_lyase"/>
</dbReference>
<keyword evidence="12 15" id="KW-0511">Multifunctional enzyme</keyword>
<gene>
    <name evidence="15" type="primary">mutM</name>
    <name evidence="15" type="synonym">fpg</name>
    <name evidence="18" type="ORF">SAMN04490355_103840</name>
</gene>
<dbReference type="GO" id="GO:0003690">
    <property type="term" value="F:double-stranded DNA binding"/>
    <property type="evidence" value="ECO:0007669"/>
    <property type="project" value="UniProtKB-ARBA"/>
</dbReference>
<feature type="domain" description="Formamidopyrimidine-DNA glycosylase catalytic" evidence="17">
    <location>
        <begin position="2"/>
        <end position="115"/>
    </location>
</feature>
<feature type="active site" description="Schiff-base intermediate with DNA" evidence="15">
    <location>
        <position position="2"/>
    </location>
</feature>
<dbReference type="NCBIfam" id="NF002211">
    <property type="entry name" value="PRK01103.1"/>
    <property type="match status" value="1"/>
</dbReference>